<sequence length="107" mass="12317">MQVYVRSRRAGERVMTSLSDFLESSLRLTVSRDKSTVERPWNRGYLGYTLTRHRLPKLTLAKASLQRLMGRVREILKRGRGRGVRRVTQPLVRSAWVNLGTGHGKRA</sequence>
<evidence type="ECO:0000313" key="2">
    <source>
        <dbReference type="Proteomes" id="UP000525987"/>
    </source>
</evidence>
<gene>
    <name evidence="1" type="ORF">FHR96_001193</name>
</gene>
<dbReference type="Proteomes" id="UP000525987">
    <property type="component" value="Unassembled WGS sequence"/>
</dbReference>
<proteinExistence type="predicted"/>
<comment type="caution">
    <text evidence="1">The sequence shown here is derived from an EMBL/GenBank/DDBJ whole genome shotgun (WGS) entry which is preliminary data.</text>
</comment>
<reference evidence="1 2" key="1">
    <citation type="submission" date="2020-08" db="EMBL/GenBank/DDBJ databases">
        <title>Genomic Encyclopedia of Type Strains, Phase III (KMG-III): the genomes of soil and plant-associated and newly described type strains.</title>
        <authorList>
            <person name="Whitman W."/>
        </authorList>
    </citation>
    <scope>NUCLEOTIDE SEQUENCE [LARGE SCALE GENOMIC DNA]</scope>
    <source>
        <strain evidence="1 2">CECT 5995</strain>
    </source>
</reference>
<accession>A0A7W5G5E2</accession>
<name>A0A7W5G5E2_9GAMM</name>
<evidence type="ECO:0000313" key="1">
    <source>
        <dbReference type="EMBL" id="MBB3140331.1"/>
    </source>
</evidence>
<protein>
    <recommendedName>
        <fullName evidence="3">Group II intron maturase-specific domain-containing protein</fullName>
    </recommendedName>
</protein>
<dbReference type="EMBL" id="JACHXM010000004">
    <property type="protein sequence ID" value="MBB3140331.1"/>
    <property type="molecule type" value="Genomic_DNA"/>
</dbReference>
<dbReference type="AlphaFoldDB" id="A0A7W5G5E2"/>
<keyword evidence="2" id="KW-1185">Reference proteome</keyword>
<evidence type="ECO:0008006" key="3">
    <source>
        <dbReference type="Google" id="ProtNLM"/>
    </source>
</evidence>
<organism evidence="1 2">
    <name type="scientific">Halomonas organivorans</name>
    <dbReference type="NCBI Taxonomy" id="257772"/>
    <lineage>
        <taxon>Bacteria</taxon>
        <taxon>Pseudomonadati</taxon>
        <taxon>Pseudomonadota</taxon>
        <taxon>Gammaproteobacteria</taxon>
        <taxon>Oceanospirillales</taxon>
        <taxon>Halomonadaceae</taxon>
        <taxon>Halomonas</taxon>
    </lineage>
</organism>